<gene>
    <name evidence="1" type="ORF">Anas_11368</name>
</gene>
<accession>A0A5N5T0K3</accession>
<proteinExistence type="predicted"/>
<protein>
    <submittedName>
        <fullName evidence="1">Uncharacterized protein</fullName>
    </submittedName>
</protein>
<keyword evidence="2" id="KW-1185">Reference proteome</keyword>
<feature type="non-terminal residue" evidence="1">
    <location>
        <position position="1"/>
    </location>
</feature>
<dbReference type="EMBL" id="SEYY01017135">
    <property type="protein sequence ID" value="KAB7499708.1"/>
    <property type="molecule type" value="Genomic_DNA"/>
</dbReference>
<sequence>GQYADAEHSKEPVLISKLESESAEVIPQMENNKESIQTKLETIQEKGKREFSEMDKEKQKMKVQFGKEKGVLIRRRIEKKIHFEKLKKGKVKTPIKNENTRNNWRLAIARRAFIGQDRRIKRTWLRFGKRILGNHRKRRWKPSVFWKDPYILRSCWCQQEIGIPHRRAIFSSKLSQLWGSHNNLLLSGETI</sequence>
<name>A0A5N5T0K3_9CRUS</name>
<evidence type="ECO:0000313" key="1">
    <source>
        <dbReference type="EMBL" id="KAB7499708.1"/>
    </source>
</evidence>
<comment type="caution">
    <text evidence="1">The sequence shown here is derived from an EMBL/GenBank/DDBJ whole genome shotgun (WGS) entry which is preliminary data.</text>
</comment>
<organism evidence="1 2">
    <name type="scientific">Armadillidium nasatum</name>
    <dbReference type="NCBI Taxonomy" id="96803"/>
    <lineage>
        <taxon>Eukaryota</taxon>
        <taxon>Metazoa</taxon>
        <taxon>Ecdysozoa</taxon>
        <taxon>Arthropoda</taxon>
        <taxon>Crustacea</taxon>
        <taxon>Multicrustacea</taxon>
        <taxon>Malacostraca</taxon>
        <taxon>Eumalacostraca</taxon>
        <taxon>Peracarida</taxon>
        <taxon>Isopoda</taxon>
        <taxon>Oniscidea</taxon>
        <taxon>Crinocheta</taxon>
        <taxon>Armadillidiidae</taxon>
        <taxon>Armadillidium</taxon>
    </lineage>
</organism>
<evidence type="ECO:0000313" key="2">
    <source>
        <dbReference type="Proteomes" id="UP000326759"/>
    </source>
</evidence>
<dbReference type="AlphaFoldDB" id="A0A5N5T0K3"/>
<dbReference type="Proteomes" id="UP000326759">
    <property type="component" value="Unassembled WGS sequence"/>
</dbReference>
<reference evidence="1 2" key="1">
    <citation type="journal article" date="2019" name="PLoS Biol.">
        <title>Sex chromosomes control vertical transmission of feminizing Wolbachia symbionts in an isopod.</title>
        <authorList>
            <person name="Becking T."/>
            <person name="Chebbi M.A."/>
            <person name="Giraud I."/>
            <person name="Moumen B."/>
            <person name="Laverre T."/>
            <person name="Caubet Y."/>
            <person name="Peccoud J."/>
            <person name="Gilbert C."/>
            <person name="Cordaux R."/>
        </authorList>
    </citation>
    <scope>NUCLEOTIDE SEQUENCE [LARGE SCALE GENOMIC DNA]</scope>
    <source>
        <strain evidence="1">ANa2</strain>
        <tissue evidence="1">Whole body excluding digestive tract and cuticle</tissue>
    </source>
</reference>